<evidence type="ECO:0008006" key="3">
    <source>
        <dbReference type="Google" id="ProtNLM"/>
    </source>
</evidence>
<keyword evidence="2" id="KW-1185">Reference proteome</keyword>
<evidence type="ECO:0000313" key="1">
    <source>
        <dbReference type="EMBL" id="MEZ0492964.1"/>
    </source>
</evidence>
<dbReference type="Proteomes" id="UP001566476">
    <property type="component" value="Unassembled WGS sequence"/>
</dbReference>
<comment type="caution">
    <text evidence="1">The sequence shown here is derived from an EMBL/GenBank/DDBJ whole genome shotgun (WGS) entry which is preliminary data.</text>
</comment>
<accession>A0ABV4I2Q5</accession>
<dbReference type="EMBL" id="JBGGTQ010000005">
    <property type="protein sequence ID" value="MEZ0492964.1"/>
    <property type="molecule type" value="Genomic_DNA"/>
</dbReference>
<sequence>MPRTEAVPHRAGRHPVKTVTTWAAVLVALAIGGKYGYPVLMEQVQRKEIAAVTADLEEVSAAQTSYERFYGTYATTVDALGTTSTVSRVSVVAATSGGYCLRGVSVAGGVVRYASPAQGVSETPCG</sequence>
<organism evidence="1 2">
    <name type="scientific">Kineococcus mangrovi</name>
    <dbReference type="NCBI Taxonomy" id="1660183"/>
    <lineage>
        <taxon>Bacteria</taxon>
        <taxon>Bacillati</taxon>
        <taxon>Actinomycetota</taxon>
        <taxon>Actinomycetes</taxon>
        <taxon>Kineosporiales</taxon>
        <taxon>Kineosporiaceae</taxon>
        <taxon>Kineococcus</taxon>
    </lineage>
</organism>
<evidence type="ECO:0000313" key="2">
    <source>
        <dbReference type="Proteomes" id="UP001566476"/>
    </source>
</evidence>
<name>A0ABV4I2Q5_9ACTN</name>
<dbReference type="RefSeq" id="WP_370719099.1">
    <property type="nucleotide sequence ID" value="NZ_JBGGTQ010000005.1"/>
</dbReference>
<protein>
    <recommendedName>
        <fullName evidence="3">Pilus assembly protein</fullName>
    </recommendedName>
</protein>
<gene>
    <name evidence="1" type="ORF">AB2L28_12045</name>
</gene>
<proteinExistence type="predicted"/>
<reference evidence="1 2" key="1">
    <citation type="submission" date="2024-07" db="EMBL/GenBank/DDBJ databases">
        <authorList>
            <person name="Thanompreechachai J."/>
            <person name="Duangmal K."/>
        </authorList>
    </citation>
    <scope>NUCLEOTIDE SEQUENCE [LARGE SCALE GENOMIC DNA]</scope>
    <source>
        <strain evidence="1 2">TBRC 1896</strain>
    </source>
</reference>